<protein>
    <submittedName>
        <fullName evidence="1">Uncharacterized protein</fullName>
    </submittedName>
</protein>
<organism evidence="1 2">
    <name type="scientific">Mycobacterium arosiense ATCC BAA-1401 = DSM 45069</name>
    <dbReference type="NCBI Taxonomy" id="1265311"/>
    <lineage>
        <taxon>Bacteria</taxon>
        <taxon>Bacillati</taxon>
        <taxon>Actinomycetota</taxon>
        <taxon>Actinomycetes</taxon>
        <taxon>Mycobacteriales</taxon>
        <taxon>Mycobacteriaceae</taxon>
        <taxon>Mycobacterium</taxon>
        <taxon>Mycobacterium avium complex (MAC)</taxon>
    </lineage>
</organism>
<reference evidence="1 2" key="1">
    <citation type="submission" date="2016-12" db="EMBL/GenBank/DDBJ databases">
        <title>The new phylogeny of genus Mycobacterium.</title>
        <authorList>
            <person name="Tortoli E."/>
            <person name="Trovato A."/>
            <person name="Cirillo D.M."/>
        </authorList>
    </citation>
    <scope>NUCLEOTIDE SEQUENCE [LARGE SCALE GENOMIC DNA]</scope>
    <source>
        <strain evidence="1 2">DSM 45069</strain>
    </source>
</reference>
<proteinExistence type="predicted"/>
<sequence length="63" mass="6495">MTKTQVPPVEVPPVAVPVVVVSKHPVGANNTIIKVAVAAASFNNFLAPTEFIFNPSIQGILGG</sequence>
<evidence type="ECO:0000313" key="2">
    <source>
        <dbReference type="Proteomes" id="UP000192707"/>
    </source>
</evidence>
<dbReference type="EMBL" id="MVHG01000017">
    <property type="protein sequence ID" value="ORA16570.1"/>
    <property type="molecule type" value="Genomic_DNA"/>
</dbReference>
<accession>A0A1W9ZJ56</accession>
<dbReference type="RefSeq" id="WP_083064364.1">
    <property type="nucleotide sequence ID" value="NZ_MVHG01000017.1"/>
</dbReference>
<evidence type="ECO:0000313" key="1">
    <source>
        <dbReference type="EMBL" id="ORA16570.1"/>
    </source>
</evidence>
<dbReference type="AlphaFoldDB" id="A0A1W9ZJ56"/>
<dbReference type="Proteomes" id="UP000192707">
    <property type="component" value="Unassembled WGS sequence"/>
</dbReference>
<name>A0A1W9ZJ56_MYCAI</name>
<gene>
    <name evidence="1" type="ORF">BST14_10120</name>
</gene>
<keyword evidence="2" id="KW-1185">Reference proteome</keyword>
<comment type="caution">
    <text evidence="1">The sequence shown here is derived from an EMBL/GenBank/DDBJ whole genome shotgun (WGS) entry which is preliminary data.</text>
</comment>